<comment type="caution">
    <text evidence="5">The sequence shown here is derived from an EMBL/GenBank/DDBJ whole genome shotgun (WGS) entry which is preliminary data.</text>
</comment>
<sequence length="338" mass="36316">MGGVEASDPLVELTLTDSPELPVGEAFAQWESFLSESYVPLAVEPGQERPFHGRIVRGGAMPGFELSTVGGSAQRVRRTRSGIADTDGEFLFVSILTAGFGRMHQDGRIGVVRPGDMVFYDTTRTYHWDLEGSWEQVVARVPLDLLDEHLSIDRAALPTATTIPAGSAGGVVAAFFRDLARIQRSAPADAAVLAGSGVKLVASVIALAGGERPSGQSAQALTREQVLSYMRTNCGDPGLTVDSIAHACLMSRRSLYRLFDEQGEGLSTVLRRMRIERAKSMLALDTQRPAAAIAHASGFASERHFFRAFRVATGMTPGEYRLGATARTDRGAPDRHSA</sequence>
<dbReference type="PANTHER" id="PTHR46796:SF6">
    <property type="entry name" value="ARAC SUBFAMILY"/>
    <property type="match status" value="1"/>
</dbReference>
<keyword evidence="2" id="KW-0238">DNA-binding</keyword>
<dbReference type="Pfam" id="PF14525">
    <property type="entry name" value="AraC_binding_2"/>
    <property type="match status" value="1"/>
</dbReference>
<evidence type="ECO:0000256" key="2">
    <source>
        <dbReference type="ARBA" id="ARBA00023125"/>
    </source>
</evidence>
<evidence type="ECO:0000313" key="5">
    <source>
        <dbReference type="EMBL" id="MFC4124760.1"/>
    </source>
</evidence>
<evidence type="ECO:0000256" key="3">
    <source>
        <dbReference type="ARBA" id="ARBA00023163"/>
    </source>
</evidence>
<keyword evidence="3" id="KW-0804">Transcription</keyword>
<dbReference type="RefSeq" id="WP_378547380.1">
    <property type="nucleotide sequence ID" value="NZ_JBHSBA010000003.1"/>
</dbReference>
<name>A0ABV8L2H5_9NOCA</name>
<dbReference type="PANTHER" id="PTHR46796">
    <property type="entry name" value="HTH-TYPE TRANSCRIPTIONAL ACTIVATOR RHAS-RELATED"/>
    <property type="match status" value="1"/>
</dbReference>
<dbReference type="InterPro" id="IPR018060">
    <property type="entry name" value="HTH_AraC"/>
</dbReference>
<organism evidence="5 6">
    <name type="scientific">Nocardia rhizosphaerae</name>
    <dbReference type="NCBI Taxonomy" id="1691571"/>
    <lineage>
        <taxon>Bacteria</taxon>
        <taxon>Bacillati</taxon>
        <taxon>Actinomycetota</taxon>
        <taxon>Actinomycetes</taxon>
        <taxon>Mycobacteriales</taxon>
        <taxon>Nocardiaceae</taxon>
        <taxon>Nocardia</taxon>
    </lineage>
</organism>
<evidence type="ECO:0000313" key="6">
    <source>
        <dbReference type="Proteomes" id="UP001595767"/>
    </source>
</evidence>
<dbReference type="Gene3D" id="1.10.10.60">
    <property type="entry name" value="Homeodomain-like"/>
    <property type="match status" value="1"/>
</dbReference>
<keyword evidence="1" id="KW-0805">Transcription regulation</keyword>
<dbReference type="EMBL" id="JBHSBA010000003">
    <property type="protein sequence ID" value="MFC4124760.1"/>
    <property type="molecule type" value="Genomic_DNA"/>
</dbReference>
<feature type="domain" description="HTH araC/xylS-type" evidence="4">
    <location>
        <begin position="224"/>
        <end position="323"/>
    </location>
</feature>
<reference evidence="6" key="1">
    <citation type="journal article" date="2019" name="Int. J. Syst. Evol. Microbiol.">
        <title>The Global Catalogue of Microorganisms (GCM) 10K type strain sequencing project: providing services to taxonomists for standard genome sequencing and annotation.</title>
        <authorList>
            <consortium name="The Broad Institute Genomics Platform"/>
            <consortium name="The Broad Institute Genome Sequencing Center for Infectious Disease"/>
            <person name="Wu L."/>
            <person name="Ma J."/>
        </authorList>
    </citation>
    <scope>NUCLEOTIDE SEQUENCE [LARGE SCALE GENOMIC DNA]</scope>
    <source>
        <strain evidence="6">CGMCC 4.7204</strain>
    </source>
</reference>
<dbReference type="InterPro" id="IPR050204">
    <property type="entry name" value="AraC_XylS_family_regulators"/>
</dbReference>
<protein>
    <submittedName>
        <fullName evidence="5">Helix-turn-helix domain-containing protein</fullName>
    </submittedName>
</protein>
<gene>
    <name evidence="5" type="ORF">ACFOW8_07465</name>
</gene>
<dbReference type="InterPro" id="IPR035418">
    <property type="entry name" value="AraC-bd_2"/>
</dbReference>
<dbReference type="InterPro" id="IPR009057">
    <property type="entry name" value="Homeodomain-like_sf"/>
</dbReference>
<dbReference type="Pfam" id="PF12833">
    <property type="entry name" value="HTH_18"/>
    <property type="match status" value="1"/>
</dbReference>
<keyword evidence="6" id="KW-1185">Reference proteome</keyword>
<dbReference type="SUPFAM" id="SSF46689">
    <property type="entry name" value="Homeodomain-like"/>
    <property type="match status" value="1"/>
</dbReference>
<dbReference type="SMART" id="SM00342">
    <property type="entry name" value="HTH_ARAC"/>
    <property type="match status" value="1"/>
</dbReference>
<dbReference type="PROSITE" id="PS01124">
    <property type="entry name" value="HTH_ARAC_FAMILY_2"/>
    <property type="match status" value="1"/>
</dbReference>
<evidence type="ECO:0000259" key="4">
    <source>
        <dbReference type="PROSITE" id="PS01124"/>
    </source>
</evidence>
<proteinExistence type="predicted"/>
<dbReference type="Proteomes" id="UP001595767">
    <property type="component" value="Unassembled WGS sequence"/>
</dbReference>
<accession>A0ABV8L2H5</accession>
<evidence type="ECO:0000256" key="1">
    <source>
        <dbReference type="ARBA" id="ARBA00023015"/>
    </source>
</evidence>